<name>A0A1G9F0I1_9RHOB</name>
<evidence type="ECO:0000256" key="3">
    <source>
        <dbReference type="ARBA" id="ARBA00022553"/>
    </source>
</evidence>
<evidence type="ECO:0000313" key="9">
    <source>
        <dbReference type="EMBL" id="SDK81937.1"/>
    </source>
</evidence>
<dbReference type="STRING" id="525640.SAMN04487971_103198"/>
<dbReference type="GO" id="GO:0005524">
    <property type="term" value="F:ATP binding"/>
    <property type="evidence" value="ECO:0007669"/>
    <property type="project" value="UniProtKB-KW"/>
</dbReference>
<dbReference type="Proteomes" id="UP000199555">
    <property type="component" value="Unassembled WGS sequence"/>
</dbReference>
<gene>
    <name evidence="9" type="ORF">SAMN04487971_103198</name>
</gene>
<evidence type="ECO:0000256" key="5">
    <source>
        <dbReference type="ARBA" id="ARBA00022741"/>
    </source>
</evidence>
<keyword evidence="6 9" id="KW-0418">Kinase</keyword>
<keyword evidence="5" id="KW-0547">Nucleotide-binding</keyword>
<keyword evidence="3" id="KW-0597">Phosphoprotein</keyword>
<comment type="catalytic activity">
    <reaction evidence="1">
        <text>ATP + protein L-histidine = ADP + protein N-phospho-L-histidine.</text>
        <dbReference type="EC" id="2.7.13.3"/>
    </reaction>
</comment>
<evidence type="ECO:0000256" key="7">
    <source>
        <dbReference type="ARBA" id="ARBA00022840"/>
    </source>
</evidence>
<evidence type="ECO:0000256" key="2">
    <source>
        <dbReference type="ARBA" id="ARBA00012438"/>
    </source>
</evidence>
<dbReference type="InterPro" id="IPR036890">
    <property type="entry name" value="HATPase_C_sf"/>
</dbReference>
<keyword evidence="10" id="KW-1185">Reference proteome</keyword>
<dbReference type="PANTHER" id="PTHR41523">
    <property type="entry name" value="TWO-COMPONENT SYSTEM SENSOR PROTEIN"/>
    <property type="match status" value="1"/>
</dbReference>
<reference evidence="10" key="1">
    <citation type="submission" date="2016-10" db="EMBL/GenBank/DDBJ databases">
        <authorList>
            <person name="Varghese N."/>
            <person name="Submissions S."/>
        </authorList>
    </citation>
    <scope>NUCLEOTIDE SEQUENCE [LARGE SCALE GENOMIC DNA]</scope>
    <source>
        <strain evidence="10">CGMCC 1.7655</strain>
    </source>
</reference>
<feature type="domain" description="Signal transduction histidine kinase HWE region" evidence="8">
    <location>
        <begin position="23"/>
        <end position="100"/>
    </location>
</feature>
<sequence>MNDLEPHAAADARSILSDIRWQVGNSYALIRSIIRWSAESATTVDSYAWHLEGRMDVIGRIILAVMRNPAASFDLAHLVEDELNDQHASDGRNAWSLNGPLVRLNTPAAQVMGLLFHELVTNSIEHGALGLDEGGELRVSWRIEPESEGREAMLHLEWIERGVPASLNREGFGSMVLKEMFRYQLDGSAKRELDRQGVRISLTVPMHNLARDHEPPVRN</sequence>
<dbReference type="RefSeq" id="WP_090753475.1">
    <property type="nucleotide sequence ID" value="NZ_FNGE01000003.1"/>
</dbReference>
<dbReference type="Pfam" id="PF07536">
    <property type="entry name" value="HWE_HK"/>
    <property type="match status" value="1"/>
</dbReference>
<evidence type="ECO:0000256" key="1">
    <source>
        <dbReference type="ARBA" id="ARBA00000085"/>
    </source>
</evidence>
<accession>A0A1G9F0I1</accession>
<evidence type="ECO:0000259" key="8">
    <source>
        <dbReference type="Pfam" id="PF07536"/>
    </source>
</evidence>
<organism evidence="9 10">
    <name type="scientific">Paracoccus chinensis</name>
    <dbReference type="NCBI Taxonomy" id="525640"/>
    <lineage>
        <taxon>Bacteria</taxon>
        <taxon>Pseudomonadati</taxon>
        <taxon>Pseudomonadota</taxon>
        <taxon>Alphaproteobacteria</taxon>
        <taxon>Rhodobacterales</taxon>
        <taxon>Paracoccaceae</taxon>
        <taxon>Paracoccus</taxon>
    </lineage>
</organism>
<dbReference type="AlphaFoldDB" id="A0A1G9F0I1"/>
<proteinExistence type="predicted"/>
<dbReference type="InterPro" id="IPR011102">
    <property type="entry name" value="Sig_transdc_His_kinase_HWE"/>
</dbReference>
<dbReference type="EC" id="2.7.13.3" evidence="2"/>
<protein>
    <recommendedName>
        <fullName evidence="2">histidine kinase</fullName>
        <ecNumber evidence="2">2.7.13.3</ecNumber>
    </recommendedName>
</protein>
<keyword evidence="4" id="KW-0808">Transferase</keyword>
<evidence type="ECO:0000256" key="6">
    <source>
        <dbReference type="ARBA" id="ARBA00022777"/>
    </source>
</evidence>
<evidence type="ECO:0000256" key="4">
    <source>
        <dbReference type="ARBA" id="ARBA00022679"/>
    </source>
</evidence>
<dbReference type="GO" id="GO:0004673">
    <property type="term" value="F:protein histidine kinase activity"/>
    <property type="evidence" value="ECO:0007669"/>
    <property type="project" value="UniProtKB-EC"/>
</dbReference>
<dbReference type="PANTHER" id="PTHR41523:SF8">
    <property type="entry name" value="ETHYLENE RESPONSE SENSOR PROTEIN"/>
    <property type="match status" value="1"/>
</dbReference>
<keyword evidence="7" id="KW-0067">ATP-binding</keyword>
<dbReference type="EMBL" id="FNGE01000003">
    <property type="protein sequence ID" value="SDK81937.1"/>
    <property type="molecule type" value="Genomic_DNA"/>
</dbReference>
<dbReference type="OrthoDB" id="489241at2"/>
<evidence type="ECO:0000313" key="10">
    <source>
        <dbReference type="Proteomes" id="UP000199555"/>
    </source>
</evidence>
<dbReference type="Gene3D" id="3.30.565.10">
    <property type="entry name" value="Histidine kinase-like ATPase, C-terminal domain"/>
    <property type="match status" value="1"/>
</dbReference>